<dbReference type="InterPro" id="IPR011008">
    <property type="entry name" value="Dimeric_a/b-barrel"/>
</dbReference>
<keyword evidence="6" id="KW-1185">Reference proteome</keyword>
<dbReference type="PANTHER" id="PTHR30154:SF34">
    <property type="entry name" value="TRANSCRIPTIONAL REGULATOR AZLB"/>
    <property type="match status" value="1"/>
</dbReference>
<evidence type="ECO:0000259" key="4">
    <source>
        <dbReference type="PROSITE" id="PS50956"/>
    </source>
</evidence>
<name>A0ABS1SB98_9MICO</name>
<keyword evidence="3" id="KW-0804">Transcription</keyword>
<proteinExistence type="predicted"/>
<dbReference type="Gene3D" id="1.10.10.10">
    <property type="entry name" value="Winged helix-like DNA-binding domain superfamily/Winged helix DNA-binding domain"/>
    <property type="match status" value="2"/>
</dbReference>
<dbReference type="Pfam" id="PF13412">
    <property type="entry name" value="HTH_24"/>
    <property type="match status" value="1"/>
</dbReference>
<feature type="domain" description="HTH asnC-type" evidence="4">
    <location>
        <begin position="161"/>
        <end position="232"/>
    </location>
</feature>
<dbReference type="PANTHER" id="PTHR30154">
    <property type="entry name" value="LEUCINE-RESPONSIVE REGULATORY PROTEIN"/>
    <property type="match status" value="1"/>
</dbReference>
<dbReference type="Gene3D" id="3.30.70.920">
    <property type="match status" value="1"/>
</dbReference>
<dbReference type="InterPro" id="IPR019887">
    <property type="entry name" value="Tscrpt_reg_AsnC/Lrp_C"/>
</dbReference>
<dbReference type="InterPro" id="IPR019888">
    <property type="entry name" value="Tscrpt_reg_AsnC-like"/>
</dbReference>
<organism evidence="5 6">
    <name type="scientific">Leucobacter chromiireducens subsp. solipictus</name>
    <dbReference type="NCBI Taxonomy" id="398235"/>
    <lineage>
        <taxon>Bacteria</taxon>
        <taxon>Bacillati</taxon>
        <taxon>Actinomycetota</taxon>
        <taxon>Actinomycetes</taxon>
        <taxon>Micrococcales</taxon>
        <taxon>Microbacteriaceae</taxon>
        <taxon>Leucobacter</taxon>
    </lineage>
</organism>
<evidence type="ECO:0000256" key="1">
    <source>
        <dbReference type="ARBA" id="ARBA00023015"/>
    </source>
</evidence>
<evidence type="ECO:0000256" key="3">
    <source>
        <dbReference type="ARBA" id="ARBA00023163"/>
    </source>
</evidence>
<dbReference type="PRINTS" id="PR00033">
    <property type="entry name" value="HTHASNC"/>
</dbReference>
<dbReference type="SUPFAM" id="SSF46785">
    <property type="entry name" value="Winged helix' DNA-binding domain"/>
    <property type="match status" value="2"/>
</dbReference>
<dbReference type="Pfam" id="PF01037">
    <property type="entry name" value="AsnC_trans_reg"/>
    <property type="match status" value="1"/>
</dbReference>
<reference evidence="5 6" key="1">
    <citation type="submission" date="2018-09" db="EMBL/GenBank/DDBJ databases">
        <title>Comparative genomics of Leucobacter spp.</title>
        <authorList>
            <person name="Reis A.C."/>
            <person name="Kolvenbach B.A."/>
            <person name="Corvini P.F.X."/>
            <person name="Nunes O.C."/>
        </authorList>
    </citation>
    <scope>NUCLEOTIDE SEQUENCE [LARGE SCALE GENOMIC DNA]</scope>
    <source>
        <strain evidence="5 6">TAN 31504</strain>
    </source>
</reference>
<sequence length="339" mass="35285">MRPQRGANVDNSDIEAAMVRLLQGDGRMSVKELAAQLGLPRAAASRALREMLASGTVRVGAATDPRVAGYRFFLHALVAVDGPVEAVARSLRDLPETVFVASLAGSHGLAFEARCASEAEKAATLARVRAIPAVRRVRTTSYTEILKGPFAAAVAGPEVALDAIDRALIAALEADGRATYEALAHAADTSVSTARERVSRLLRAKVIRISAVERRGVRNTQLGMGVGIVGHDGRGELASYVRGSRYVEFAAAAYGQFDFIVTVVAPTPAELHGVLEDLRRLVPGGEVDAWMQLSMVKESYASAPRTAMRLGVAGSGVDAAHGATSASGGASGVSAASGD</sequence>
<dbReference type="Pfam" id="PF13404">
    <property type="entry name" value="HTH_AsnC-type"/>
    <property type="match status" value="1"/>
</dbReference>
<dbReference type="SUPFAM" id="SSF54909">
    <property type="entry name" value="Dimeric alpha+beta barrel"/>
    <property type="match status" value="1"/>
</dbReference>
<evidence type="ECO:0000313" key="6">
    <source>
        <dbReference type="Proteomes" id="UP001645859"/>
    </source>
</evidence>
<dbReference type="InterPro" id="IPR036388">
    <property type="entry name" value="WH-like_DNA-bd_sf"/>
</dbReference>
<keyword evidence="1" id="KW-0805">Transcription regulation</keyword>
<dbReference type="InterPro" id="IPR000485">
    <property type="entry name" value="AsnC-type_HTH_dom"/>
</dbReference>
<keyword evidence="2" id="KW-0238">DNA-binding</keyword>
<evidence type="ECO:0000256" key="2">
    <source>
        <dbReference type="ARBA" id="ARBA00023125"/>
    </source>
</evidence>
<dbReference type="InterPro" id="IPR036390">
    <property type="entry name" value="WH_DNA-bd_sf"/>
</dbReference>
<protein>
    <submittedName>
        <fullName evidence="5">Lrp/AsnC family transcriptional regulator</fullName>
    </submittedName>
</protein>
<dbReference type="EMBL" id="QYAC01000001">
    <property type="protein sequence ID" value="MBL3677814.1"/>
    <property type="molecule type" value="Genomic_DNA"/>
</dbReference>
<dbReference type="PROSITE" id="PS50956">
    <property type="entry name" value="HTH_ASNC_2"/>
    <property type="match status" value="1"/>
</dbReference>
<evidence type="ECO:0000313" key="5">
    <source>
        <dbReference type="EMBL" id="MBL3677814.1"/>
    </source>
</evidence>
<accession>A0ABS1SB98</accession>
<gene>
    <name evidence="5" type="ORF">D3230_00640</name>
</gene>
<comment type="caution">
    <text evidence="5">The sequence shown here is derived from an EMBL/GenBank/DDBJ whole genome shotgun (WGS) entry which is preliminary data.</text>
</comment>
<dbReference type="Proteomes" id="UP001645859">
    <property type="component" value="Unassembled WGS sequence"/>
</dbReference>
<dbReference type="SMART" id="SM00344">
    <property type="entry name" value="HTH_ASNC"/>
    <property type="match status" value="2"/>
</dbReference>